<dbReference type="AlphaFoldDB" id="A0A7K9Y3V7"/>
<dbReference type="PANTHER" id="PTHR33861">
    <property type="entry name" value="PROTEIN CBG18333"/>
    <property type="match status" value="1"/>
</dbReference>
<dbReference type="Proteomes" id="UP000522663">
    <property type="component" value="Unassembled WGS sequence"/>
</dbReference>
<protein>
    <submittedName>
        <fullName evidence="1">MEIOC protein</fullName>
    </submittedName>
</protein>
<organism evidence="1 2">
    <name type="scientific">Odontophorus gujanensis</name>
    <name type="common">marbled wood quail</name>
    <dbReference type="NCBI Taxonomy" id="886794"/>
    <lineage>
        <taxon>Eukaryota</taxon>
        <taxon>Metazoa</taxon>
        <taxon>Chordata</taxon>
        <taxon>Craniata</taxon>
        <taxon>Vertebrata</taxon>
        <taxon>Euteleostomi</taxon>
        <taxon>Archelosauria</taxon>
        <taxon>Archosauria</taxon>
        <taxon>Dinosauria</taxon>
        <taxon>Saurischia</taxon>
        <taxon>Theropoda</taxon>
        <taxon>Coelurosauria</taxon>
        <taxon>Aves</taxon>
        <taxon>Neognathae</taxon>
        <taxon>Galloanserae</taxon>
        <taxon>Galliformes</taxon>
        <taxon>Odontophoridae</taxon>
        <taxon>Odontophorus</taxon>
    </lineage>
</organism>
<reference evidence="1 2" key="1">
    <citation type="submission" date="2019-09" db="EMBL/GenBank/DDBJ databases">
        <title>Bird 10,000 Genomes (B10K) Project - Family phase.</title>
        <authorList>
            <person name="Zhang G."/>
        </authorList>
    </citation>
    <scope>NUCLEOTIDE SEQUENCE [LARGE SCALE GENOMIC DNA]</scope>
    <source>
        <strain evidence="1">B10K-DU-001-53</strain>
        <tissue evidence="1">Muscle</tissue>
    </source>
</reference>
<dbReference type="GO" id="GO:0007144">
    <property type="term" value="P:female meiosis I"/>
    <property type="evidence" value="ECO:0007669"/>
    <property type="project" value="TreeGrafter"/>
</dbReference>
<evidence type="ECO:0000313" key="1">
    <source>
        <dbReference type="EMBL" id="NXJ03850.1"/>
    </source>
</evidence>
<dbReference type="GO" id="GO:0005634">
    <property type="term" value="C:nucleus"/>
    <property type="evidence" value="ECO:0007669"/>
    <property type="project" value="TreeGrafter"/>
</dbReference>
<keyword evidence="2" id="KW-1185">Reference proteome</keyword>
<dbReference type="Pfam" id="PF15189">
    <property type="entry name" value="MEIOC"/>
    <property type="match status" value="1"/>
</dbReference>
<feature type="non-terminal residue" evidence="1">
    <location>
        <position position="1"/>
    </location>
</feature>
<accession>A0A7K9Y3V7</accession>
<proteinExistence type="predicted"/>
<dbReference type="OrthoDB" id="5978002at2759"/>
<dbReference type="InterPro" id="IPR027963">
    <property type="entry name" value="MEIOC"/>
</dbReference>
<evidence type="ECO:0000313" key="2">
    <source>
        <dbReference type="Proteomes" id="UP000522663"/>
    </source>
</evidence>
<dbReference type="GO" id="GO:0007141">
    <property type="term" value="P:male meiosis I"/>
    <property type="evidence" value="ECO:0007669"/>
    <property type="project" value="TreeGrafter"/>
</dbReference>
<sequence length="86" mass="9516">MEMLYGAPVHSNVSAALKPHLEAIHVAQVRHKDEIVNPVNTQRQGVLCYSNEKDVLALTSAIRELAASTCWAYAALWCVLQMTLPK</sequence>
<gene>
    <name evidence="1" type="primary">Meioc</name>
    <name evidence="1" type="ORF">ODOGUJ_R12316</name>
</gene>
<feature type="non-terminal residue" evidence="1">
    <location>
        <position position="86"/>
    </location>
</feature>
<dbReference type="GO" id="GO:0048255">
    <property type="term" value="P:mRNA stabilization"/>
    <property type="evidence" value="ECO:0007669"/>
    <property type="project" value="TreeGrafter"/>
</dbReference>
<name>A0A7K9Y3V7_9GALL</name>
<dbReference type="EMBL" id="VXAB01000678">
    <property type="protein sequence ID" value="NXJ03850.1"/>
    <property type="molecule type" value="Genomic_DNA"/>
</dbReference>
<dbReference type="GO" id="GO:0005737">
    <property type="term" value="C:cytoplasm"/>
    <property type="evidence" value="ECO:0007669"/>
    <property type="project" value="TreeGrafter"/>
</dbReference>
<comment type="caution">
    <text evidence="1">The sequence shown here is derived from an EMBL/GenBank/DDBJ whole genome shotgun (WGS) entry which is preliminary data.</text>
</comment>
<dbReference type="PANTHER" id="PTHR33861:SF4">
    <property type="entry name" value="MEIOSIS-SPECIFIC COILED-COIL DOMAIN-CONTAINING PROTEIN MEIOC"/>
    <property type="match status" value="1"/>
</dbReference>